<organism evidence="1 2">
    <name type="scientific">Oceanobacillus oncorhynchi</name>
    <dbReference type="NCBI Taxonomy" id="545501"/>
    <lineage>
        <taxon>Bacteria</taxon>
        <taxon>Bacillati</taxon>
        <taxon>Bacillota</taxon>
        <taxon>Bacilli</taxon>
        <taxon>Bacillales</taxon>
        <taxon>Bacillaceae</taxon>
        <taxon>Oceanobacillus</taxon>
    </lineage>
</organism>
<name>A0A0A1MST7_9BACI</name>
<sequence length="56" mass="6488">MTMSAIILKYMNTGGKTSAIRVKVIRKKENKHTAKYIKKQIVDFDILYLDKEGSLR</sequence>
<evidence type="ECO:0000313" key="2">
    <source>
        <dbReference type="Proteomes" id="UP000040453"/>
    </source>
</evidence>
<proteinExistence type="predicted"/>
<accession>A0A0A1MST7</accession>
<protein>
    <submittedName>
        <fullName evidence="1">Uncharacterized protein</fullName>
    </submittedName>
</protein>
<dbReference type="Proteomes" id="UP000040453">
    <property type="component" value="Unassembled WGS sequence"/>
</dbReference>
<dbReference type="STRING" id="545501.BN997_02615"/>
<reference evidence="1 2" key="1">
    <citation type="submission" date="2014-11" db="EMBL/GenBank/DDBJ databases">
        <authorList>
            <person name="Urmite Genomes Urmite Genomes"/>
        </authorList>
    </citation>
    <scope>NUCLEOTIDE SEQUENCE [LARGE SCALE GENOMIC DNA]</scope>
    <source>
        <strain evidence="1 2">Oc5</strain>
    </source>
</reference>
<gene>
    <name evidence="1" type="ORF">BN997_02615</name>
</gene>
<dbReference type="AlphaFoldDB" id="A0A0A1MST7"/>
<evidence type="ECO:0000313" key="1">
    <source>
        <dbReference type="EMBL" id="CEI82729.1"/>
    </source>
</evidence>
<dbReference type="EMBL" id="CDGG01000001">
    <property type="protein sequence ID" value="CEI82729.1"/>
    <property type="molecule type" value="Genomic_DNA"/>
</dbReference>
<keyword evidence="2" id="KW-1185">Reference proteome</keyword>